<accession>A0A4C1WKI2</accession>
<sequence>MCGVSRKDKCKNSDVTERCSLKQDVLTRIERDISRSFGHRERMNGSRLIKEIHRANVCDSKDGKDRPRKSYDFQFYSSPDLVIGAQDRTRLKRYLPTAPLLLSGISRGRARVITLAYSLDNNTWTALFCIEDESGRFCDKECSSLKKLAKSMSGHNHYRVPKPLLQRNALQMKKRAEPTLDVVTALMTFNMSPQQPYAHWIESAKKASAHTNKPSRLNHTGKGILDLTIITGLLKEEINTFCRQLDSISSDHLPWLFTTDLKIKATKLKARNFRKMYKNKESIKIFIRAVNNKIDFIIRISANQKCEDFIEMLKTAIIIAVCNQRSERALIIAPRPIKRTKQQRIPVTGNTSSNGIKKPCQNNSKENERMGDRQKHITTKLLTQHKEEKWLEIIESKSNFRDKLWSIQRFLKKSRRNS</sequence>
<evidence type="ECO:0000313" key="2">
    <source>
        <dbReference type="EMBL" id="GBP51533.1"/>
    </source>
</evidence>
<keyword evidence="3" id="KW-1185">Reference proteome</keyword>
<comment type="caution">
    <text evidence="2">The sequence shown here is derived from an EMBL/GenBank/DDBJ whole genome shotgun (WGS) entry which is preliminary data.</text>
</comment>
<dbReference type="OrthoDB" id="425681at2759"/>
<dbReference type="EMBL" id="BGZK01000583">
    <property type="protein sequence ID" value="GBP51533.1"/>
    <property type="molecule type" value="Genomic_DNA"/>
</dbReference>
<gene>
    <name evidence="2" type="ORF">EVAR_34419_1</name>
</gene>
<dbReference type="Proteomes" id="UP000299102">
    <property type="component" value="Unassembled WGS sequence"/>
</dbReference>
<feature type="region of interest" description="Disordered" evidence="1">
    <location>
        <begin position="341"/>
        <end position="373"/>
    </location>
</feature>
<name>A0A4C1WKI2_EUMVA</name>
<protein>
    <submittedName>
        <fullName evidence="2">Uncharacterized protein</fullName>
    </submittedName>
</protein>
<evidence type="ECO:0000313" key="3">
    <source>
        <dbReference type="Proteomes" id="UP000299102"/>
    </source>
</evidence>
<organism evidence="2 3">
    <name type="scientific">Eumeta variegata</name>
    <name type="common">Bagworm moth</name>
    <name type="synonym">Eumeta japonica</name>
    <dbReference type="NCBI Taxonomy" id="151549"/>
    <lineage>
        <taxon>Eukaryota</taxon>
        <taxon>Metazoa</taxon>
        <taxon>Ecdysozoa</taxon>
        <taxon>Arthropoda</taxon>
        <taxon>Hexapoda</taxon>
        <taxon>Insecta</taxon>
        <taxon>Pterygota</taxon>
        <taxon>Neoptera</taxon>
        <taxon>Endopterygota</taxon>
        <taxon>Lepidoptera</taxon>
        <taxon>Glossata</taxon>
        <taxon>Ditrysia</taxon>
        <taxon>Tineoidea</taxon>
        <taxon>Psychidae</taxon>
        <taxon>Oiketicinae</taxon>
        <taxon>Eumeta</taxon>
    </lineage>
</organism>
<reference evidence="2 3" key="1">
    <citation type="journal article" date="2019" name="Commun. Biol.">
        <title>The bagworm genome reveals a unique fibroin gene that provides high tensile strength.</title>
        <authorList>
            <person name="Kono N."/>
            <person name="Nakamura H."/>
            <person name="Ohtoshi R."/>
            <person name="Tomita M."/>
            <person name="Numata K."/>
            <person name="Arakawa K."/>
        </authorList>
    </citation>
    <scope>NUCLEOTIDE SEQUENCE [LARGE SCALE GENOMIC DNA]</scope>
</reference>
<proteinExistence type="predicted"/>
<feature type="compositionally biased region" description="Polar residues" evidence="1">
    <location>
        <begin position="343"/>
        <end position="364"/>
    </location>
</feature>
<evidence type="ECO:0000256" key="1">
    <source>
        <dbReference type="SAM" id="MobiDB-lite"/>
    </source>
</evidence>
<dbReference type="AlphaFoldDB" id="A0A4C1WKI2"/>